<accession>A0ABW8UIP3</accession>
<organism evidence="2 3">
    <name type="scientific">Loigolactobacillus zhaoyuanensis</name>
    <dbReference type="NCBI Taxonomy" id="2486017"/>
    <lineage>
        <taxon>Bacteria</taxon>
        <taxon>Bacillati</taxon>
        <taxon>Bacillota</taxon>
        <taxon>Bacilli</taxon>
        <taxon>Lactobacillales</taxon>
        <taxon>Lactobacillaceae</taxon>
        <taxon>Loigolactobacillus</taxon>
    </lineage>
</organism>
<dbReference type="Proteomes" id="UP001625389">
    <property type="component" value="Unassembled WGS sequence"/>
</dbReference>
<name>A0ABW8UIP3_9LACO</name>
<dbReference type="RefSeq" id="WP_125549779.1">
    <property type="nucleotide sequence ID" value="NZ_JBGQPK010000038.1"/>
</dbReference>
<proteinExistence type="predicted"/>
<keyword evidence="1" id="KW-1133">Transmembrane helix</keyword>
<protein>
    <submittedName>
        <fullName evidence="2">Uncharacterized protein</fullName>
    </submittedName>
</protein>
<keyword evidence="1" id="KW-0472">Membrane</keyword>
<comment type="caution">
    <text evidence="2">The sequence shown here is derived from an EMBL/GenBank/DDBJ whole genome shotgun (WGS) entry which is preliminary data.</text>
</comment>
<evidence type="ECO:0000313" key="2">
    <source>
        <dbReference type="EMBL" id="MFL2029749.1"/>
    </source>
</evidence>
<evidence type="ECO:0000256" key="1">
    <source>
        <dbReference type="SAM" id="Phobius"/>
    </source>
</evidence>
<reference evidence="2 3" key="1">
    <citation type="submission" date="2024-08" db="EMBL/GenBank/DDBJ databases">
        <authorList>
            <person name="Arias E."/>
        </authorList>
    </citation>
    <scope>NUCLEOTIDE SEQUENCE [LARGE SCALE GENOMIC DNA]</scope>
    <source>
        <strain evidence="2 3">FAM 25317</strain>
    </source>
</reference>
<evidence type="ECO:0000313" key="3">
    <source>
        <dbReference type="Proteomes" id="UP001625389"/>
    </source>
</evidence>
<feature type="transmembrane region" description="Helical" evidence="1">
    <location>
        <begin position="36"/>
        <end position="69"/>
    </location>
</feature>
<keyword evidence="3" id="KW-1185">Reference proteome</keyword>
<dbReference type="EMBL" id="JBGQPK010000038">
    <property type="protein sequence ID" value="MFL2029749.1"/>
    <property type="molecule type" value="Genomic_DNA"/>
</dbReference>
<gene>
    <name evidence="2" type="ORF">ACEN34_08975</name>
</gene>
<sequence length="77" mass="8395">MILTLLCTIGFIVIGILTTFKLNSLASLVVNVVAYFAYYCALEIAGLISVGKAVAVFCGFSFVIIMTIISFHRQRQS</sequence>
<keyword evidence="1" id="KW-0812">Transmembrane</keyword>